<dbReference type="Proteomes" id="UP000324022">
    <property type="component" value="Unassembled WGS sequence"/>
</dbReference>
<reference evidence="9 10" key="1">
    <citation type="submission" date="2018-03" db="EMBL/GenBank/DDBJ databases">
        <authorList>
            <person name="Guldener U."/>
        </authorList>
    </citation>
    <scope>NUCLEOTIDE SEQUENCE [LARGE SCALE GENOMIC DNA]</scope>
    <source>
        <strain evidence="9 10">NBRC100155</strain>
    </source>
</reference>
<dbReference type="Gene3D" id="4.10.240.10">
    <property type="entry name" value="Zn(2)-C6 fungal-type DNA-binding domain"/>
    <property type="match status" value="1"/>
</dbReference>
<evidence type="ECO:0000256" key="6">
    <source>
        <dbReference type="SAM" id="Coils"/>
    </source>
</evidence>
<dbReference type="SUPFAM" id="SSF57701">
    <property type="entry name" value="Zn2/Cys6 DNA-binding domain"/>
    <property type="match status" value="1"/>
</dbReference>
<feature type="coiled-coil region" evidence="6">
    <location>
        <begin position="94"/>
        <end position="125"/>
    </location>
</feature>
<comment type="subcellular location">
    <subcellularLocation>
        <location evidence="1">Nucleus</location>
    </subcellularLocation>
</comment>
<keyword evidence="3" id="KW-0238">DNA-binding</keyword>
<dbReference type="AlphaFoldDB" id="A0A5C3ECM7"/>
<dbReference type="PROSITE" id="PS00463">
    <property type="entry name" value="ZN2_CY6_FUNGAL_1"/>
    <property type="match status" value="1"/>
</dbReference>
<organism evidence="9 10">
    <name type="scientific">Ustilago trichophora</name>
    <dbReference type="NCBI Taxonomy" id="86804"/>
    <lineage>
        <taxon>Eukaryota</taxon>
        <taxon>Fungi</taxon>
        <taxon>Dikarya</taxon>
        <taxon>Basidiomycota</taxon>
        <taxon>Ustilaginomycotina</taxon>
        <taxon>Ustilaginomycetes</taxon>
        <taxon>Ustilaginales</taxon>
        <taxon>Ustilaginaceae</taxon>
        <taxon>Ustilago</taxon>
    </lineage>
</organism>
<dbReference type="PROSITE" id="PS50048">
    <property type="entry name" value="ZN2_CY6_FUNGAL_2"/>
    <property type="match status" value="1"/>
</dbReference>
<dbReference type="InterPro" id="IPR036864">
    <property type="entry name" value="Zn2-C6_fun-type_DNA-bd_sf"/>
</dbReference>
<dbReference type="PANTHER" id="PTHR47540">
    <property type="entry name" value="THIAMINE REPRESSIBLE GENES REGULATORY PROTEIN THI5"/>
    <property type="match status" value="1"/>
</dbReference>
<evidence type="ECO:0000256" key="4">
    <source>
        <dbReference type="ARBA" id="ARBA00023163"/>
    </source>
</evidence>
<dbReference type="EMBL" id="OOIN01000021">
    <property type="protein sequence ID" value="SPO28178.1"/>
    <property type="molecule type" value="Genomic_DNA"/>
</dbReference>
<feature type="region of interest" description="Disordered" evidence="7">
    <location>
        <begin position="1"/>
        <end position="82"/>
    </location>
</feature>
<evidence type="ECO:0000313" key="10">
    <source>
        <dbReference type="Proteomes" id="UP000324022"/>
    </source>
</evidence>
<feature type="region of interest" description="Disordered" evidence="7">
    <location>
        <begin position="264"/>
        <end position="325"/>
    </location>
</feature>
<accession>A0A5C3ECM7</accession>
<dbReference type="GO" id="GO:0043565">
    <property type="term" value="F:sequence-specific DNA binding"/>
    <property type="evidence" value="ECO:0007669"/>
    <property type="project" value="TreeGrafter"/>
</dbReference>
<dbReference type="GO" id="GO:0000981">
    <property type="term" value="F:DNA-binding transcription factor activity, RNA polymerase II-specific"/>
    <property type="evidence" value="ECO:0007669"/>
    <property type="project" value="InterPro"/>
</dbReference>
<evidence type="ECO:0000256" key="5">
    <source>
        <dbReference type="ARBA" id="ARBA00023242"/>
    </source>
</evidence>
<dbReference type="PANTHER" id="PTHR47540:SF2">
    <property type="entry name" value="ZN(II)2CYS6 TRANSCRIPTION FACTOR (EUROFUNG)"/>
    <property type="match status" value="1"/>
</dbReference>
<proteinExistence type="predicted"/>
<feature type="compositionally biased region" description="Basic and acidic residues" evidence="7">
    <location>
        <begin position="483"/>
        <end position="510"/>
    </location>
</feature>
<protein>
    <recommendedName>
        <fullName evidence="8">Zn(2)-C6 fungal-type domain-containing protein</fullName>
    </recommendedName>
</protein>
<evidence type="ECO:0000256" key="7">
    <source>
        <dbReference type="SAM" id="MobiDB-lite"/>
    </source>
</evidence>
<dbReference type="SMART" id="SM00066">
    <property type="entry name" value="GAL4"/>
    <property type="match status" value="1"/>
</dbReference>
<name>A0A5C3ECM7_9BASI</name>
<dbReference type="OrthoDB" id="2546422at2759"/>
<feature type="domain" description="Zn(2)-C6 fungal-type" evidence="8">
    <location>
        <begin position="137"/>
        <end position="166"/>
    </location>
</feature>
<evidence type="ECO:0000313" key="9">
    <source>
        <dbReference type="EMBL" id="SPO28178.1"/>
    </source>
</evidence>
<dbReference type="Pfam" id="PF00172">
    <property type="entry name" value="Zn_clus"/>
    <property type="match status" value="1"/>
</dbReference>
<feature type="compositionally biased region" description="Polar residues" evidence="7">
    <location>
        <begin position="19"/>
        <end position="37"/>
    </location>
</feature>
<dbReference type="CDD" id="cd00067">
    <property type="entry name" value="GAL4"/>
    <property type="match status" value="1"/>
</dbReference>
<feature type="region of interest" description="Disordered" evidence="7">
    <location>
        <begin position="424"/>
        <end position="510"/>
    </location>
</feature>
<dbReference type="GO" id="GO:0005634">
    <property type="term" value="C:nucleus"/>
    <property type="evidence" value="ECO:0007669"/>
    <property type="project" value="UniProtKB-SubCell"/>
</dbReference>
<evidence type="ECO:0000256" key="3">
    <source>
        <dbReference type="ARBA" id="ARBA00023125"/>
    </source>
</evidence>
<keyword evidence="10" id="KW-1185">Reference proteome</keyword>
<dbReference type="GO" id="GO:0045944">
    <property type="term" value="P:positive regulation of transcription by RNA polymerase II"/>
    <property type="evidence" value="ECO:0007669"/>
    <property type="project" value="TreeGrafter"/>
</dbReference>
<keyword evidence="2" id="KW-0805">Transcription regulation</keyword>
<dbReference type="InterPro" id="IPR051711">
    <property type="entry name" value="Stress_Response_Reg"/>
</dbReference>
<feature type="compositionally biased region" description="Polar residues" evidence="7">
    <location>
        <begin position="438"/>
        <end position="469"/>
    </location>
</feature>
<evidence type="ECO:0000256" key="2">
    <source>
        <dbReference type="ARBA" id="ARBA00023015"/>
    </source>
</evidence>
<dbReference type="GO" id="GO:0008270">
    <property type="term" value="F:zinc ion binding"/>
    <property type="evidence" value="ECO:0007669"/>
    <property type="project" value="InterPro"/>
</dbReference>
<feature type="compositionally biased region" description="Low complexity" evidence="7">
    <location>
        <begin position="68"/>
        <end position="82"/>
    </location>
</feature>
<keyword evidence="6" id="KW-0175">Coiled coil</keyword>
<dbReference type="InterPro" id="IPR001138">
    <property type="entry name" value="Zn2Cys6_DnaBD"/>
</dbReference>
<sequence length="510" mass="55668">MFRRDAADQPEGEDISRIGSPSGTGLDMASTTASWSPALSPRAHSFDSMASHRPPQPMLSSTADFQRRSNSSPSSSSARIASPLPHQPQAILNMNAIQAQAERLEMQTRRDMEEAQRQAERHFEEMLDSKGFRVTHACEHCRQRKAKCSGQQPCQRCAKQGILCVYSKHDRKGNMFGTMQSFVDVPSQSSSSRHLMHGASSVAANVGPMRAEKHRELRHANLSMPYGSRRNTAPNLTVANVPATREASSSCNILPPPSASLLATSSSMPLLPPPTPRELRGVSLYHGSSQQQQQQQQQGVPPPLLRPTPLRFTSSYNTTGGEERTSVATDASLEGFPYAQPSQTLHLDRTAWTIDSAHQPTATHYTSAESSGEVQVKYSGLSNRGLEPSTEVSRGVGSLGELWTDASLAGQRNVESAYRSAFPDQQQQGMEPLVAHQSARQGSWSTEEGFSQQGRHGSLSTEGGLSHTSDPPRLETVAAPSEPHLDPKEQSIPRERSTEDPYTTHDRDES</sequence>
<gene>
    <name evidence="9" type="ORF">UTRI_04606_B</name>
</gene>
<keyword evidence="5" id="KW-0539">Nucleus</keyword>
<evidence type="ECO:0000256" key="1">
    <source>
        <dbReference type="ARBA" id="ARBA00004123"/>
    </source>
</evidence>
<evidence type="ECO:0000259" key="8">
    <source>
        <dbReference type="PROSITE" id="PS50048"/>
    </source>
</evidence>
<keyword evidence="4" id="KW-0804">Transcription</keyword>